<dbReference type="Proteomes" id="UP000002729">
    <property type="component" value="Unassembled WGS sequence"/>
</dbReference>
<dbReference type="InterPro" id="IPR017862">
    <property type="entry name" value="SKI-int_prot_SKIP"/>
</dbReference>
<dbReference type="OMA" id="YGQRRGW"/>
<protein>
    <recommendedName>
        <fullName evidence="3">SKI-interacting protein SKIP SNW domain-containing protein</fullName>
    </recommendedName>
</protein>
<gene>
    <name evidence="4" type="ORF">AURANDRAFT_52680</name>
</gene>
<dbReference type="RefSeq" id="XP_009034306.1">
    <property type="nucleotide sequence ID" value="XM_009036058.1"/>
</dbReference>
<evidence type="ECO:0000259" key="3">
    <source>
        <dbReference type="Pfam" id="PF02731"/>
    </source>
</evidence>
<feature type="compositionally biased region" description="Basic and acidic residues" evidence="2">
    <location>
        <begin position="392"/>
        <end position="429"/>
    </location>
</feature>
<dbReference type="GO" id="GO:0000398">
    <property type="term" value="P:mRNA splicing, via spliceosome"/>
    <property type="evidence" value="ECO:0007669"/>
    <property type="project" value="InterPro"/>
</dbReference>
<dbReference type="InParanoid" id="F0Y2K4"/>
<feature type="region of interest" description="Disordered" evidence="2">
    <location>
        <begin position="346"/>
        <end position="429"/>
    </location>
</feature>
<comment type="similarity">
    <text evidence="1">Belongs to the SNW family.</text>
</comment>
<name>F0Y2K4_AURAN</name>
<dbReference type="GeneID" id="20222229"/>
<evidence type="ECO:0000313" key="5">
    <source>
        <dbReference type="Proteomes" id="UP000002729"/>
    </source>
</evidence>
<dbReference type="OrthoDB" id="666364at2759"/>
<evidence type="ECO:0000256" key="2">
    <source>
        <dbReference type="SAM" id="MobiDB-lite"/>
    </source>
</evidence>
<feature type="compositionally biased region" description="Basic and acidic residues" evidence="2">
    <location>
        <begin position="533"/>
        <end position="548"/>
    </location>
</feature>
<dbReference type="GO" id="GO:0005681">
    <property type="term" value="C:spliceosomal complex"/>
    <property type="evidence" value="ECO:0007669"/>
    <property type="project" value="InterPro"/>
</dbReference>
<dbReference type="FunCoup" id="F0Y2K4">
    <property type="interactions" value="436"/>
</dbReference>
<dbReference type="eggNOG" id="KOG2441">
    <property type="taxonomic scope" value="Eukaryota"/>
</dbReference>
<feature type="region of interest" description="Disordered" evidence="2">
    <location>
        <begin position="520"/>
        <end position="550"/>
    </location>
</feature>
<dbReference type="KEGG" id="aaf:AURANDRAFT_52680"/>
<keyword evidence="5" id="KW-1185">Reference proteome</keyword>
<proteinExistence type="inferred from homology"/>
<evidence type="ECO:0000256" key="1">
    <source>
        <dbReference type="ARBA" id="ARBA00010197"/>
    </source>
</evidence>
<feature type="compositionally biased region" description="Basic and acidic residues" evidence="2">
    <location>
        <begin position="346"/>
        <end position="365"/>
    </location>
</feature>
<feature type="region of interest" description="Disordered" evidence="2">
    <location>
        <begin position="25"/>
        <end position="49"/>
    </location>
</feature>
<accession>F0Y2K4</accession>
<feature type="domain" description="SKI-interacting protein SKIP SNW" evidence="3">
    <location>
        <begin position="184"/>
        <end position="346"/>
    </location>
</feature>
<dbReference type="PANTHER" id="PTHR12096">
    <property type="entry name" value="NUCLEAR PROTEIN SKIP-RELATED"/>
    <property type="match status" value="1"/>
</dbReference>
<dbReference type="EMBL" id="GL833123">
    <property type="protein sequence ID" value="EGB10717.1"/>
    <property type="molecule type" value="Genomic_DNA"/>
</dbReference>
<dbReference type="InterPro" id="IPR004015">
    <property type="entry name" value="SKI-int_prot_SKIP_SNW-dom"/>
</dbReference>
<reference evidence="4 5" key="1">
    <citation type="journal article" date="2011" name="Proc. Natl. Acad. Sci. U.S.A.">
        <title>Niche of harmful alga Aureococcus anophagefferens revealed through ecogenomics.</title>
        <authorList>
            <person name="Gobler C.J."/>
            <person name="Berry D.L."/>
            <person name="Dyhrman S.T."/>
            <person name="Wilhelm S.W."/>
            <person name="Salamov A."/>
            <person name="Lobanov A.V."/>
            <person name="Zhang Y."/>
            <person name="Collier J.L."/>
            <person name="Wurch L.L."/>
            <person name="Kustka A.B."/>
            <person name="Dill B.D."/>
            <person name="Shah M."/>
            <person name="VerBerkmoes N.C."/>
            <person name="Kuo A."/>
            <person name="Terry A."/>
            <person name="Pangilinan J."/>
            <person name="Lindquist E.A."/>
            <person name="Lucas S."/>
            <person name="Paulsen I.T."/>
            <person name="Hattenrath-Lehmann T.K."/>
            <person name="Talmage S.C."/>
            <person name="Walker E.A."/>
            <person name="Koch F."/>
            <person name="Burson A.M."/>
            <person name="Marcoval M.A."/>
            <person name="Tang Y.Z."/>
            <person name="Lecleir G.R."/>
            <person name="Coyne K.J."/>
            <person name="Berg G.M."/>
            <person name="Bertrand E.M."/>
            <person name="Saito M.A."/>
            <person name="Gladyshev V.N."/>
            <person name="Grigoriev I.V."/>
        </authorList>
    </citation>
    <scope>NUCLEOTIDE SEQUENCE [LARGE SCALE GENOMIC DNA]</scope>
    <source>
        <strain evidence="5">CCMP 1984</strain>
    </source>
</reference>
<feature type="compositionally biased region" description="Acidic residues" evidence="2">
    <location>
        <begin position="372"/>
        <end position="386"/>
    </location>
</feature>
<dbReference type="AlphaFoldDB" id="F0Y2K4"/>
<evidence type="ECO:0000313" key="4">
    <source>
        <dbReference type="EMBL" id="EGB10717.1"/>
    </source>
</evidence>
<organism evidence="5">
    <name type="scientific">Aureococcus anophagefferens</name>
    <name type="common">Harmful bloom alga</name>
    <dbReference type="NCBI Taxonomy" id="44056"/>
    <lineage>
        <taxon>Eukaryota</taxon>
        <taxon>Sar</taxon>
        <taxon>Stramenopiles</taxon>
        <taxon>Ochrophyta</taxon>
        <taxon>Pelagophyceae</taxon>
        <taxon>Pelagomonadales</taxon>
        <taxon>Pelagomonadaceae</taxon>
        <taxon>Aureococcus</taxon>
    </lineage>
</organism>
<dbReference type="Pfam" id="PF02731">
    <property type="entry name" value="SKIP_SNW"/>
    <property type="match status" value="1"/>
</dbReference>
<sequence>MSSVAPGQALSRALPTPAREYVVWKDEDKRKKSAPGTARTTAKIPGYGSRRGFVPRSLGDFGDGGAYPEVHVAQYPLGMGTKEEARSSSTAVVALEVGEDGAVKYDAIVKQGENKGRIVQTSLEDVKEKEGAEDALALPSAEAEAAAAQRTQAALGAILDGKINSAKPTHVPEACDPNRQKATFVRYTPNPSAPGYSASASQRIVKLVDQQVDPMAPPKHKHTKIPRGPPSPPVPVPVPVLHSPPRKVTVHDQQSWKIPPCVSNWKNARGYTIPLDKRLAADGRGLQEQTVNNDFATLAEALYIAERSARDDVRARAQIRNSNALREKEAQEARLRDLAASARDERAKLADRRGGAAAPRPRDDGAAAFFGDDGDELLGGGADEDPAVAAGRAEREQVRVERKRDRERQMRLDNAKGDMKRSRLERERDRDVSEKVALGLLKGTAKLAGEAQFDKRLFNQSSGMDSGFGDDGDYNVYSKPLLDREDATAIYRPREADAGKYGDGDAQLADLTASSKFAAPERGFAGTAGAGPRSRDKPVQFEAQKEEADPFGLDAFLTDVKNKQ</sequence>